<reference evidence="4" key="1">
    <citation type="journal article" date="2006" name="PLoS Biol.">
        <title>Macronuclear genome sequence of the ciliate Tetrahymena thermophila, a model eukaryote.</title>
        <authorList>
            <person name="Eisen J.A."/>
            <person name="Coyne R.S."/>
            <person name="Wu M."/>
            <person name="Wu D."/>
            <person name="Thiagarajan M."/>
            <person name="Wortman J.R."/>
            <person name="Badger J.H."/>
            <person name="Ren Q."/>
            <person name="Amedeo P."/>
            <person name="Jones K.M."/>
            <person name="Tallon L.J."/>
            <person name="Delcher A.L."/>
            <person name="Salzberg S.L."/>
            <person name="Silva J.C."/>
            <person name="Haas B.J."/>
            <person name="Majoros W.H."/>
            <person name="Farzad M."/>
            <person name="Carlton J.M."/>
            <person name="Smith R.K. Jr."/>
            <person name="Garg J."/>
            <person name="Pearlman R.E."/>
            <person name="Karrer K.M."/>
            <person name="Sun L."/>
            <person name="Manning G."/>
            <person name="Elde N.C."/>
            <person name="Turkewitz A.P."/>
            <person name="Asai D.J."/>
            <person name="Wilkes D.E."/>
            <person name="Wang Y."/>
            <person name="Cai H."/>
            <person name="Collins K."/>
            <person name="Stewart B.A."/>
            <person name="Lee S.R."/>
            <person name="Wilamowska K."/>
            <person name="Weinberg Z."/>
            <person name="Ruzzo W.L."/>
            <person name="Wloga D."/>
            <person name="Gaertig J."/>
            <person name="Frankel J."/>
            <person name="Tsao C.-C."/>
            <person name="Gorovsky M.A."/>
            <person name="Keeling P.J."/>
            <person name="Waller R.F."/>
            <person name="Patron N.J."/>
            <person name="Cherry J.M."/>
            <person name="Stover N.A."/>
            <person name="Krieger C.J."/>
            <person name="del Toro C."/>
            <person name="Ryder H.F."/>
            <person name="Williamson S.C."/>
            <person name="Barbeau R.A."/>
            <person name="Hamilton E.P."/>
            <person name="Orias E."/>
        </authorList>
    </citation>
    <scope>NUCLEOTIDE SEQUENCE [LARGE SCALE GENOMIC DNA]</scope>
    <source>
        <strain evidence="4">SB210</strain>
    </source>
</reference>
<evidence type="ECO:0000256" key="1">
    <source>
        <dbReference type="SAM" id="SignalP"/>
    </source>
</evidence>
<dbReference type="EMBL" id="GG662523">
    <property type="protein sequence ID" value="EDK31437.1"/>
    <property type="molecule type" value="Genomic_DNA"/>
</dbReference>
<keyword evidence="1" id="KW-0732">Signal</keyword>
<dbReference type="eggNOG" id="ENOG502T00M">
    <property type="taxonomic scope" value="Eukaryota"/>
</dbReference>
<dbReference type="KEGG" id="tet:TTHERM_00353379"/>
<evidence type="ECO:0000313" key="4">
    <source>
        <dbReference type="Proteomes" id="UP000009168"/>
    </source>
</evidence>
<organism evidence="3 4">
    <name type="scientific">Tetrahymena thermophila (strain SB210)</name>
    <dbReference type="NCBI Taxonomy" id="312017"/>
    <lineage>
        <taxon>Eukaryota</taxon>
        <taxon>Sar</taxon>
        <taxon>Alveolata</taxon>
        <taxon>Ciliophora</taxon>
        <taxon>Intramacronucleata</taxon>
        <taxon>Oligohymenophorea</taxon>
        <taxon>Hymenostomatida</taxon>
        <taxon>Tetrahymenina</taxon>
        <taxon>Tetrahymenidae</taxon>
        <taxon>Tetrahymena</taxon>
    </lineage>
</organism>
<dbReference type="AlphaFoldDB" id="A4VD37"/>
<dbReference type="InterPro" id="IPR014756">
    <property type="entry name" value="Ig_E-set"/>
</dbReference>
<dbReference type="InParanoid" id="A4VD37"/>
<keyword evidence="4" id="KW-1185">Reference proteome</keyword>
<evidence type="ECO:0000259" key="2">
    <source>
        <dbReference type="SMART" id="SM00737"/>
    </source>
</evidence>
<proteinExistence type="predicted"/>
<name>A4VD37_TETTS</name>
<accession>A4VD37</accession>
<dbReference type="SUPFAM" id="SSF81296">
    <property type="entry name" value="E set domains"/>
    <property type="match status" value="1"/>
</dbReference>
<gene>
    <name evidence="3" type="ORF">TTHERM_00353379</name>
</gene>
<feature type="signal peptide" evidence="1">
    <location>
        <begin position="1"/>
        <end position="19"/>
    </location>
</feature>
<dbReference type="STRING" id="312017.A4VD37"/>
<dbReference type="Proteomes" id="UP000009168">
    <property type="component" value="Unassembled WGS sequence"/>
</dbReference>
<dbReference type="Pfam" id="PF02221">
    <property type="entry name" value="E1_DerP2_DerF2"/>
    <property type="match status" value="1"/>
</dbReference>
<evidence type="ECO:0000313" key="3">
    <source>
        <dbReference type="EMBL" id="EDK31437.1"/>
    </source>
</evidence>
<sequence>MKKYLFLFIFMSLTFCAQSSNLRKFLLRAIPWEFKNCGSENDPMVVTAITLDAVPEKSVSDEITIVGVSNVHDKIVQAKIDVFLQNVKITSLSQPFAQEADPGDQWIFKYGSFIPNIAPTGRYTIQFTFVNSRQQQLTCASLQMDL</sequence>
<dbReference type="GeneID" id="7835412"/>
<dbReference type="HOGENOM" id="CLU_1781192_0_0_1"/>
<feature type="domain" description="MD-2-related lipid-recognition" evidence="2">
    <location>
        <begin position="34"/>
        <end position="144"/>
    </location>
</feature>
<feature type="chain" id="PRO_5002675318" evidence="1">
    <location>
        <begin position="20"/>
        <end position="146"/>
    </location>
</feature>
<dbReference type="SMART" id="SM00737">
    <property type="entry name" value="ML"/>
    <property type="match status" value="1"/>
</dbReference>
<dbReference type="InterPro" id="IPR003172">
    <property type="entry name" value="ML_dom"/>
</dbReference>
<protein>
    <submittedName>
        <fullName evidence="3">ML domain protein</fullName>
    </submittedName>
</protein>
<dbReference type="RefSeq" id="XP_001470972.1">
    <property type="nucleotide sequence ID" value="XM_001470922.2"/>
</dbReference>